<keyword evidence="1" id="KW-0812">Transmembrane</keyword>
<keyword evidence="3" id="KW-1185">Reference proteome</keyword>
<comment type="caution">
    <text evidence="2">The sequence shown here is derived from an EMBL/GenBank/DDBJ whole genome shotgun (WGS) entry which is preliminary data.</text>
</comment>
<dbReference type="EMBL" id="JBBPBM010001315">
    <property type="protein sequence ID" value="KAK8485154.1"/>
    <property type="molecule type" value="Genomic_DNA"/>
</dbReference>
<protein>
    <submittedName>
        <fullName evidence="2">Uncharacterized protein</fullName>
    </submittedName>
</protein>
<evidence type="ECO:0000313" key="3">
    <source>
        <dbReference type="Proteomes" id="UP001472677"/>
    </source>
</evidence>
<proteinExistence type="predicted"/>
<gene>
    <name evidence="2" type="ORF">V6N12_057183</name>
</gene>
<dbReference type="Proteomes" id="UP001472677">
    <property type="component" value="Unassembled WGS sequence"/>
</dbReference>
<feature type="transmembrane region" description="Helical" evidence="1">
    <location>
        <begin position="26"/>
        <end position="51"/>
    </location>
</feature>
<evidence type="ECO:0000313" key="2">
    <source>
        <dbReference type="EMBL" id="KAK8485154.1"/>
    </source>
</evidence>
<sequence length="69" mass="8273">MPTRINPPQLWVSIFNLLLTDFQLSVFLIFFFTLGTPFFFFWLLVAAFRFWKLKPSHLLFLCWDVTLGL</sequence>
<keyword evidence="1" id="KW-1133">Transmembrane helix</keyword>
<evidence type="ECO:0000256" key="1">
    <source>
        <dbReference type="SAM" id="Phobius"/>
    </source>
</evidence>
<name>A0ABR1ZWN9_9ROSI</name>
<organism evidence="2 3">
    <name type="scientific">Hibiscus sabdariffa</name>
    <name type="common">roselle</name>
    <dbReference type="NCBI Taxonomy" id="183260"/>
    <lineage>
        <taxon>Eukaryota</taxon>
        <taxon>Viridiplantae</taxon>
        <taxon>Streptophyta</taxon>
        <taxon>Embryophyta</taxon>
        <taxon>Tracheophyta</taxon>
        <taxon>Spermatophyta</taxon>
        <taxon>Magnoliopsida</taxon>
        <taxon>eudicotyledons</taxon>
        <taxon>Gunneridae</taxon>
        <taxon>Pentapetalae</taxon>
        <taxon>rosids</taxon>
        <taxon>malvids</taxon>
        <taxon>Malvales</taxon>
        <taxon>Malvaceae</taxon>
        <taxon>Malvoideae</taxon>
        <taxon>Hibiscus</taxon>
    </lineage>
</organism>
<keyword evidence="1" id="KW-0472">Membrane</keyword>
<reference evidence="2 3" key="1">
    <citation type="journal article" date="2024" name="G3 (Bethesda)">
        <title>Genome assembly of Hibiscus sabdariffa L. provides insights into metabolisms of medicinal natural products.</title>
        <authorList>
            <person name="Kim T."/>
        </authorList>
    </citation>
    <scope>NUCLEOTIDE SEQUENCE [LARGE SCALE GENOMIC DNA]</scope>
    <source>
        <strain evidence="2">TK-2024</strain>
        <tissue evidence="2">Old leaves</tissue>
    </source>
</reference>
<accession>A0ABR1ZWN9</accession>